<gene>
    <name evidence="1" type="ORF">MGWOODY_Smn2291</name>
</gene>
<organism evidence="1">
    <name type="scientific">hydrothermal vent metagenome</name>
    <dbReference type="NCBI Taxonomy" id="652676"/>
    <lineage>
        <taxon>unclassified sequences</taxon>
        <taxon>metagenomes</taxon>
        <taxon>ecological metagenomes</taxon>
    </lineage>
</organism>
<dbReference type="EMBL" id="CZQE01000074">
    <property type="protein sequence ID" value="CUS43689.1"/>
    <property type="molecule type" value="Genomic_DNA"/>
</dbReference>
<reference evidence="1" key="1">
    <citation type="submission" date="2015-10" db="EMBL/GenBank/DDBJ databases">
        <authorList>
            <person name="Gilbert D.G."/>
        </authorList>
    </citation>
    <scope>NUCLEOTIDE SEQUENCE</scope>
</reference>
<name>A0A160TK76_9ZZZZ</name>
<protein>
    <submittedName>
        <fullName evidence="1">Uncharacterized protein</fullName>
    </submittedName>
</protein>
<proteinExistence type="predicted"/>
<dbReference type="AlphaFoldDB" id="A0A160TK76"/>
<accession>A0A160TK76</accession>
<evidence type="ECO:0000313" key="1">
    <source>
        <dbReference type="EMBL" id="CUS43689.1"/>
    </source>
</evidence>
<sequence length="43" mass="5306">MRHSFYHLTGWFALRSARAGDKEGPRRLFRRLREKMENRRCVN</sequence>